<comment type="caution">
    <text evidence="1">The sequence shown here is derived from an EMBL/GenBank/DDBJ whole genome shotgun (WGS) entry which is preliminary data.</text>
</comment>
<keyword evidence="2" id="KW-1185">Reference proteome</keyword>
<reference evidence="1 2" key="1">
    <citation type="submission" date="2016-05" db="EMBL/GenBank/DDBJ databases">
        <title>Genomic and physiological characterization of Planctopirus sp. isolated from fresh water lake.</title>
        <authorList>
            <person name="Subhash Y."/>
            <person name="Ramana C."/>
        </authorList>
    </citation>
    <scope>NUCLEOTIDE SEQUENCE [LARGE SCALE GENOMIC DNA]</scope>
    <source>
        <strain evidence="1 2">JC280</strain>
    </source>
</reference>
<proteinExistence type="predicted"/>
<evidence type="ECO:0000313" key="2">
    <source>
        <dbReference type="Proteomes" id="UP000094828"/>
    </source>
</evidence>
<dbReference type="STRING" id="1841610.A6X21_12230"/>
<accession>A0A1C3E5P9</accession>
<name>A0A1C3E5P9_9PLAN</name>
<dbReference type="Proteomes" id="UP000094828">
    <property type="component" value="Unassembled WGS sequence"/>
</dbReference>
<gene>
    <name evidence="1" type="ORF">A6X21_12230</name>
</gene>
<sequence>MFKAIMMGRNIAGAIILADGDDRGPDEDIRPLPPGAKTCLPRAASMAHSRMRQGGVPYPVPLPRRHGRGLQRGMCMARLLVVVQSHNDPATSWPGHPCPAVVDYGQIRAVSMFSIR</sequence>
<protein>
    <submittedName>
        <fullName evidence="1">Uncharacterized protein</fullName>
    </submittedName>
</protein>
<organism evidence="1 2">
    <name type="scientific">Planctopirus hydrillae</name>
    <dbReference type="NCBI Taxonomy" id="1841610"/>
    <lineage>
        <taxon>Bacteria</taxon>
        <taxon>Pseudomonadati</taxon>
        <taxon>Planctomycetota</taxon>
        <taxon>Planctomycetia</taxon>
        <taxon>Planctomycetales</taxon>
        <taxon>Planctomycetaceae</taxon>
        <taxon>Planctopirus</taxon>
    </lineage>
</organism>
<evidence type="ECO:0000313" key="1">
    <source>
        <dbReference type="EMBL" id="ODA28479.1"/>
    </source>
</evidence>
<dbReference type="EMBL" id="LYDR01000152">
    <property type="protein sequence ID" value="ODA28479.1"/>
    <property type="molecule type" value="Genomic_DNA"/>
</dbReference>
<dbReference type="AlphaFoldDB" id="A0A1C3E5P9"/>